<keyword evidence="1" id="KW-1133">Transmembrane helix</keyword>
<sequence length="242" mass="27423">MTYSTKIKGSFISAIIASLCWITGDILIAGFTVNPKDYPLFTEVYVGKVDPNISILMLQGSTERLMCGALIAAMTASLFLPGIWLAYQYIKDKNPWYVYVTYFLLILSVMLMPLGHSVFFFAGEIYKTIYHTDAIAHPYLLKTASGFMKVFYIAWAPAIIVLFLGWILFSLLVFFKKTVLPRWAGFISPVFISLYQQLPLQLLPPTSNLKSWIGASVFNISYLVFFLILLILFRNKLNSSTK</sequence>
<proteinExistence type="predicted"/>
<feature type="transmembrane region" description="Helical" evidence="1">
    <location>
        <begin position="182"/>
        <end position="200"/>
    </location>
</feature>
<dbReference type="EMBL" id="PSZM01000001">
    <property type="protein sequence ID" value="PQL95410.1"/>
    <property type="molecule type" value="Genomic_DNA"/>
</dbReference>
<keyword evidence="3" id="KW-1185">Reference proteome</keyword>
<dbReference type="OrthoDB" id="2234586at2"/>
<dbReference type="RefSeq" id="WP_105245397.1">
    <property type="nucleotide sequence ID" value="NZ_PSZM01000001.1"/>
</dbReference>
<gene>
    <name evidence="2" type="ORF">C4S77_01015</name>
</gene>
<feature type="transmembrane region" description="Helical" evidence="1">
    <location>
        <begin position="150"/>
        <end position="175"/>
    </location>
</feature>
<feature type="transmembrane region" description="Helical" evidence="1">
    <location>
        <begin position="65"/>
        <end position="87"/>
    </location>
</feature>
<evidence type="ECO:0000313" key="3">
    <source>
        <dbReference type="Proteomes" id="UP000238042"/>
    </source>
</evidence>
<dbReference type="AlphaFoldDB" id="A0A2S8AGB2"/>
<dbReference type="InterPro" id="IPR046475">
    <property type="entry name" value="DUF6796"/>
</dbReference>
<keyword evidence="1" id="KW-0472">Membrane</keyword>
<feature type="transmembrane region" description="Helical" evidence="1">
    <location>
        <begin position="212"/>
        <end position="233"/>
    </location>
</feature>
<feature type="transmembrane region" description="Helical" evidence="1">
    <location>
        <begin position="12"/>
        <end position="33"/>
    </location>
</feature>
<dbReference type="Pfam" id="PF20599">
    <property type="entry name" value="DUF6796"/>
    <property type="match status" value="1"/>
</dbReference>
<name>A0A2S8AGB2_9FLAO</name>
<dbReference type="Proteomes" id="UP000238042">
    <property type="component" value="Unassembled WGS sequence"/>
</dbReference>
<evidence type="ECO:0008006" key="4">
    <source>
        <dbReference type="Google" id="ProtNLM"/>
    </source>
</evidence>
<reference evidence="2 3" key="1">
    <citation type="submission" date="2018-02" db="EMBL/GenBank/DDBJ databases">
        <title>Genome sequences of Apibacter spp., gut symbionts of Asian honey bees.</title>
        <authorList>
            <person name="Kwong W.K."/>
            <person name="Steele M.I."/>
            <person name="Moran N.A."/>
        </authorList>
    </citation>
    <scope>NUCLEOTIDE SEQUENCE [LARGE SCALE GENOMIC DNA]</scope>
    <source>
        <strain evidence="3">wkB301</strain>
    </source>
</reference>
<organism evidence="2 3">
    <name type="scientific">Apibacter adventoris</name>
    <dbReference type="NCBI Taxonomy" id="1679466"/>
    <lineage>
        <taxon>Bacteria</taxon>
        <taxon>Pseudomonadati</taxon>
        <taxon>Bacteroidota</taxon>
        <taxon>Flavobacteriia</taxon>
        <taxon>Flavobacteriales</taxon>
        <taxon>Weeksellaceae</taxon>
        <taxon>Apibacter</taxon>
    </lineage>
</organism>
<comment type="caution">
    <text evidence="2">The sequence shown here is derived from an EMBL/GenBank/DDBJ whole genome shotgun (WGS) entry which is preliminary data.</text>
</comment>
<keyword evidence="1" id="KW-0812">Transmembrane</keyword>
<accession>A0A2S8AGB2</accession>
<evidence type="ECO:0000313" key="2">
    <source>
        <dbReference type="EMBL" id="PQL95410.1"/>
    </source>
</evidence>
<evidence type="ECO:0000256" key="1">
    <source>
        <dbReference type="SAM" id="Phobius"/>
    </source>
</evidence>
<protein>
    <recommendedName>
        <fullName evidence="4">DUF998 domain-containing protein</fullName>
    </recommendedName>
</protein>
<feature type="transmembrane region" description="Helical" evidence="1">
    <location>
        <begin position="99"/>
        <end position="122"/>
    </location>
</feature>